<organism evidence="1">
    <name type="scientific">uncultured bacterium</name>
    <name type="common">gcode 4</name>
    <dbReference type="NCBI Taxonomy" id="1234023"/>
    <lineage>
        <taxon>Bacteria</taxon>
        <taxon>environmental samples</taxon>
    </lineage>
</organism>
<comment type="caution">
    <text evidence="1">The sequence shown here is derived from an EMBL/GenBank/DDBJ whole genome shotgun (WGS) entry which is preliminary data.</text>
</comment>
<dbReference type="Pfam" id="PF10049">
    <property type="entry name" value="DUF2283"/>
    <property type="match status" value="1"/>
</dbReference>
<dbReference type="AlphaFoldDB" id="K2AD87"/>
<protein>
    <recommendedName>
        <fullName evidence="2">DUF2283 domain-containing protein</fullName>
    </recommendedName>
</protein>
<accession>K2AD87</accession>
<proteinExistence type="predicted"/>
<reference evidence="1" key="1">
    <citation type="journal article" date="2012" name="Science">
        <title>Fermentation, hydrogen, and sulfur metabolism in multiple uncultivated bacterial phyla.</title>
        <authorList>
            <person name="Wrighton K.C."/>
            <person name="Thomas B.C."/>
            <person name="Sharon I."/>
            <person name="Miller C.S."/>
            <person name="Castelle C.J."/>
            <person name="VerBerkmoes N.C."/>
            <person name="Wilkins M.J."/>
            <person name="Hettich R.L."/>
            <person name="Lipton M.S."/>
            <person name="Williams K.H."/>
            <person name="Long P.E."/>
            <person name="Banfield J.F."/>
        </authorList>
    </citation>
    <scope>NUCLEOTIDE SEQUENCE [LARGE SCALE GENOMIC DNA]</scope>
</reference>
<dbReference type="EMBL" id="AMFJ01021654">
    <property type="protein sequence ID" value="EKD66010.1"/>
    <property type="molecule type" value="Genomic_DNA"/>
</dbReference>
<sequence length="73" mass="8554">MINATYSDQANAWYIKLSEDKIVNTIPLNENIICDLDSNWMLVWIEFISIPKEKINTYLKSIKYINSKELVLS</sequence>
<name>K2AD87_9BACT</name>
<gene>
    <name evidence="1" type="ORF">ACD_49C00068G0015</name>
</gene>
<evidence type="ECO:0000313" key="1">
    <source>
        <dbReference type="EMBL" id="EKD66010.1"/>
    </source>
</evidence>
<evidence type="ECO:0008006" key="2">
    <source>
        <dbReference type="Google" id="ProtNLM"/>
    </source>
</evidence>
<dbReference type="InterPro" id="IPR019270">
    <property type="entry name" value="DUF2283"/>
</dbReference>